<organism evidence="8 9">
    <name type="scientific">Candidatus Neomicrothrix parvicella RN1</name>
    <dbReference type="NCBI Taxonomy" id="1229780"/>
    <lineage>
        <taxon>Bacteria</taxon>
        <taxon>Bacillati</taxon>
        <taxon>Actinomycetota</taxon>
        <taxon>Acidimicrobiia</taxon>
        <taxon>Acidimicrobiales</taxon>
        <taxon>Microthrixaceae</taxon>
        <taxon>Candidatus Neomicrothrix</taxon>
    </lineage>
</organism>
<dbReference type="Gene3D" id="3.20.20.80">
    <property type="entry name" value="Glycosidases"/>
    <property type="match status" value="1"/>
</dbReference>
<evidence type="ECO:0000259" key="7">
    <source>
        <dbReference type="Pfam" id="PF18564"/>
    </source>
</evidence>
<evidence type="ECO:0000256" key="4">
    <source>
        <dbReference type="RuleBase" id="RU361153"/>
    </source>
</evidence>
<sequence>MAASPTLQPHRRRRAGLLALVGIALLALAPVHPAGAQTTHSWDAFEQVTGANGREYIADSQGRALQLRGVNIKTGDPADGARDEVLDAIAARGFNLLRLSVFWEQVEPEQGEYDQAYLDDIDAVITSAEQRGIWVVVSFHQDTFGSAFGGHGIPPWATKDDGLPFEDTGSFLTNYLQPGVQAAWENLYEDPDIRAAQAATWTHVAAEYSDHPNVIGYDLLNEPFGKIREGEDLFTAAKRVESVQLTAMYQRLTDAIRTADEQGWMFIEAPNLASLGIATSLGRVNDERVVFFPHMYNTDIELEIYNGSGDPSGYNPAFFENWANAITTYTDSYKVPMMVGEWGVPTPYPGIDRYIAQVLETMEATTSGWAQFNGCFGEGYCTFGPDGEDRVQIDQIVQPYAQAIAGLPDNHHYDPATRTLRITYADGDATGATEIAVPATKLYPKGWRLDVDGTKVEPSTEQPAPGVDLISVEVPNNGTTHTLCLTPTEAPQSCATAPVDAGSPPPVGPSSPNDPPSSGNNASPSENNAPSSENQPTSGAIAKPLSPRFTG</sequence>
<dbReference type="SUPFAM" id="SSF51445">
    <property type="entry name" value="(Trans)glycosidases"/>
    <property type="match status" value="1"/>
</dbReference>
<gene>
    <name evidence="8" type="ORF">BN381_80080</name>
</gene>
<accession>R4Z4D4</accession>
<dbReference type="InterPro" id="IPR001547">
    <property type="entry name" value="Glyco_hydro_5"/>
</dbReference>
<evidence type="ECO:0000313" key="9">
    <source>
        <dbReference type="Proteomes" id="UP000018291"/>
    </source>
</evidence>
<feature type="region of interest" description="Disordered" evidence="5">
    <location>
        <begin position="494"/>
        <end position="551"/>
    </location>
</feature>
<dbReference type="InterPro" id="IPR013780">
    <property type="entry name" value="Glyco_hydro_b"/>
</dbReference>
<reference evidence="8 9" key="1">
    <citation type="journal article" date="2013" name="ISME J.">
        <title>Metabolic model for the filamentous 'Candidatus Microthrix parvicella' based on genomic and metagenomic analyses.</title>
        <authorList>
            <person name="Jon McIlroy S."/>
            <person name="Kristiansen R."/>
            <person name="Albertsen M."/>
            <person name="Michael Karst S."/>
            <person name="Rossetti S."/>
            <person name="Lund Nielsen J."/>
            <person name="Tandoi V."/>
            <person name="James Seviour R."/>
            <person name="Nielsen P.H."/>
        </authorList>
    </citation>
    <scope>NUCLEOTIDE SEQUENCE [LARGE SCALE GENOMIC DNA]</scope>
    <source>
        <strain evidence="8 9">RN1</strain>
    </source>
</reference>
<feature type="domain" description="Glycoside hydrolase family 5" evidence="6">
    <location>
        <begin position="59"/>
        <end position="370"/>
    </location>
</feature>
<evidence type="ECO:0000313" key="8">
    <source>
        <dbReference type="EMBL" id="CCM65550.1"/>
    </source>
</evidence>
<dbReference type="Pfam" id="PF00150">
    <property type="entry name" value="Cellulase"/>
    <property type="match status" value="1"/>
</dbReference>
<dbReference type="PANTHER" id="PTHR31308">
    <property type="match status" value="1"/>
</dbReference>
<evidence type="ECO:0000259" key="6">
    <source>
        <dbReference type="Pfam" id="PF00150"/>
    </source>
</evidence>
<dbReference type="GO" id="GO:0016042">
    <property type="term" value="P:lipid catabolic process"/>
    <property type="evidence" value="ECO:0007669"/>
    <property type="project" value="UniProtKB-ARBA"/>
</dbReference>
<dbReference type="Proteomes" id="UP000018291">
    <property type="component" value="Unassembled WGS sequence"/>
</dbReference>
<dbReference type="InterPro" id="IPR018087">
    <property type="entry name" value="Glyco_hydro_5_CS"/>
</dbReference>
<dbReference type="GO" id="GO:0004553">
    <property type="term" value="F:hydrolase activity, hydrolyzing O-glycosyl compounds"/>
    <property type="evidence" value="ECO:0007669"/>
    <property type="project" value="InterPro"/>
</dbReference>
<dbReference type="InterPro" id="IPR041036">
    <property type="entry name" value="GH5_C"/>
</dbReference>
<keyword evidence="9" id="KW-1185">Reference proteome</keyword>
<dbReference type="Gene3D" id="2.60.40.1180">
    <property type="entry name" value="Golgi alpha-mannosidase II"/>
    <property type="match status" value="1"/>
</dbReference>
<feature type="domain" description="Glycoside hydrolase family 5 C-terminal" evidence="7">
    <location>
        <begin position="399"/>
        <end position="483"/>
    </location>
</feature>
<dbReference type="EMBL" id="CANL01000078">
    <property type="protein sequence ID" value="CCM65550.1"/>
    <property type="molecule type" value="Genomic_DNA"/>
</dbReference>
<dbReference type="GO" id="GO:0000272">
    <property type="term" value="P:polysaccharide catabolic process"/>
    <property type="evidence" value="ECO:0007669"/>
    <property type="project" value="InterPro"/>
</dbReference>
<dbReference type="AlphaFoldDB" id="R4Z4D4"/>
<comment type="caution">
    <text evidence="8">The sequence shown here is derived from an EMBL/GenBank/DDBJ whole genome shotgun (WGS) entry which is preliminary data.</text>
</comment>
<dbReference type="Pfam" id="PF18564">
    <property type="entry name" value="Glyco_hydro_5_C"/>
    <property type="match status" value="1"/>
</dbReference>
<dbReference type="InterPro" id="IPR017853">
    <property type="entry name" value="GH"/>
</dbReference>
<dbReference type="HOGENOM" id="CLU_463599_0_0_11"/>
<feature type="compositionally biased region" description="Low complexity" evidence="5">
    <location>
        <begin position="516"/>
        <end position="534"/>
    </location>
</feature>
<dbReference type="STRING" id="1229780.BN381_80080"/>
<dbReference type="OrthoDB" id="4771662at2"/>
<dbReference type="PANTHER" id="PTHR31308:SF3">
    <property type="entry name" value="ENDOGLYCOCERAMIDASE"/>
    <property type="match status" value="1"/>
</dbReference>
<dbReference type="PROSITE" id="PS00659">
    <property type="entry name" value="GLYCOSYL_HYDROL_F5"/>
    <property type="match status" value="1"/>
</dbReference>
<evidence type="ECO:0000256" key="1">
    <source>
        <dbReference type="ARBA" id="ARBA00005641"/>
    </source>
</evidence>
<dbReference type="GO" id="GO:1901136">
    <property type="term" value="P:carbohydrate derivative catabolic process"/>
    <property type="evidence" value="ECO:0007669"/>
    <property type="project" value="UniProtKB-ARBA"/>
</dbReference>
<dbReference type="eggNOG" id="COG2730">
    <property type="taxonomic scope" value="Bacteria"/>
</dbReference>
<dbReference type="InterPro" id="IPR052066">
    <property type="entry name" value="Glycosphingolipid_Hydrolases"/>
</dbReference>
<evidence type="ECO:0000256" key="5">
    <source>
        <dbReference type="SAM" id="MobiDB-lite"/>
    </source>
</evidence>
<feature type="compositionally biased region" description="Pro residues" evidence="5">
    <location>
        <begin position="503"/>
        <end position="515"/>
    </location>
</feature>
<name>R4Z4D4_9ACTN</name>
<keyword evidence="2 4" id="KW-0378">Hydrolase</keyword>
<proteinExistence type="inferred from homology"/>
<evidence type="ECO:0000256" key="2">
    <source>
        <dbReference type="ARBA" id="ARBA00022801"/>
    </source>
</evidence>
<keyword evidence="3 4" id="KW-0326">Glycosidase</keyword>
<comment type="similarity">
    <text evidence="1 4">Belongs to the glycosyl hydrolase 5 (cellulase A) family.</text>
</comment>
<evidence type="ECO:0000256" key="3">
    <source>
        <dbReference type="ARBA" id="ARBA00023295"/>
    </source>
</evidence>
<dbReference type="RefSeq" id="WP_012230345.1">
    <property type="nucleotide sequence ID" value="NZ_HG422565.1"/>
</dbReference>
<protein>
    <submittedName>
        <fullName evidence="8">Putative Glycoside hydrolase family 5</fullName>
    </submittedName>
</protein>